<sequence length="209" mass="24661">MRLKSPSFRLSRRRRRRTFAQNLLLIKLKRQQAAIIRKERTAFRRTHKLSRVAEREKAANSLEQENGKICPDKSNINGEHNAVTLEGCDHRRSGKAKKSEKCTEYSPSQKKIVAKARRKHRRRRNHEIGPHSIAGSVNEYFESLQVLPFARYRQLRAEYVSLRRESDRQFRNHVREQLQLMQPTKLSRQELSSKLAACRDVFWCANPTE</sequence>
<dbReference type="AlphaFoldDB" id="A0A0B1RVZ6"/>
<dbReference type="EMBL" id="KN612373">
    <property type="protein sequence ID" value="KHJ75816.1"/>
    <property type="molecule type" value="Genomic_DNA"/>
</dbReference>
<accession>A0A0B1RVZ6</accession>
<proteinExistence type="predicted"/>
<reference evidence="1 2" key="1">
    <citation type="submission" date="2014-03" db="EMBL/GenBank/DDBJ databases">
        <title>Draft genome of the hookworm Oesophagostomum dentatum.</title>
        <authorList>
            <person name="Mitreva M."/>
        </authorList>
    </citation>
    <scope>NUCLEOTIDE SEQUENCE [LARGE SCALE GENOMIC DNA]</scope>
    <source>
        <strain evidence="1 2">OD-Hann</strain>
    </source>
</reference>
<protein>
    <submittedName>
        <fullName evidence="1">Uncharacterized protein</fullName>
    </submittedName>
</protein>
<dbReference type="OrthoDB" id="439993at2759"/>
<name>A0A0B1RVZ6_OESDE</name>
<gene>
    <name evidence="1" type="ORF">OESDEN_24568</name>
</gene>
<evidence type="ECO:0000313" key="1">
    <source>
        <dbReference type="EMBL" id="KHJ75816.1"/>
    </source>
</evidence>
<dbReference type="Proteomes" id="UP000053660">
    <property type="component" value="Unassembled WGS sequence"/>
</dbReference>
<organism evidence="1 2">
    <name type="scientific">Oesophagostomum dentatum</name>
    <name type="common">Nodular worm</name>
    <dbReference type="NCBI Taxonomy" id="61180"/>
    <lineage>
        <taxon>Eukaryota</taxon>
        <taxon>Metazoa</taxon>
        <taxon>Ecdysozoa</taxon>
        <taxon>Nematoda</taxon>
        <taxon>Chromadorea</taxon>
        <taxon>Rhabditida</taxon>
        <taxon>Rhabditina</taxon>
        <taxon>Rhabditomorpha</taxon>
        <taxon>Strongyloidea</taxon>
        <taxon>Strongylidae</taxon>
        <taxon>Oesophagostomum</taxon>
    </lineage>
</organism>
<keyword evidence="2" id="KW-1185">Reference proteome</keyword>
<evidence type="ECO:0000313" key="2">
    <source>
        <dbReference type="Proteomes" id="UP000053660"/>
    </source>
</evidence>